<comment type="caution">
    <text evidence="3">The sequence shown here is derived from an EMBL/GenBank/DDBJ whole genome shotgun (WGS) entry which is preliminary data.</text>
</comment>
<keyword evidence="5" id="KW-1185">Reference proteome</keyword>
<evidence type="ECO:0000313" key="2">
    <source>
        <dbReference type="EMBL" id="CAD6960572.1"/>
    </source>
</evidence>
<evidence type="ECO:0000259" key="1">
    <source>
        <dbReference type="Pfam" id="PF00644"/>
    </source>
</evidence>
<dbReference type="GO" id="GO:0003950">
    <property type="term" value="F:NAD+ poly-ADP-ribosyltransferase activity"/>
    <property type="evidence" value="ECO:0007669"/>
    <property type="project" value="InterPro"/>
</dbReference>
<dbReference type="EMBL" id="LWDD02000005">
    <property type="protein sequence ID" value="KAE8265681.1"/>
    <property type="molecule type" value="Genomic_DNA"/>
</dbReference>
<proteinExistence type="predicted"/>
<feature type="domain" description="PARP catalytic" evidence="1">
    <location>
        <begin position="132"/>
        <end position="220"/>
    </location>
</feature>
<accession>A0A177VF16</accession>
<reference evidence="3" key="2">
    <citation type="journal article" date="2019" name="IMA Fungus">
        <title>Genome sequencing and comparison of five Tilletia species to identify candidate genes for the detection of regulated species infecting wheat.</title>
        <authorList>
            <person name="Nguyen H.D.T."/>
            <person name="Sultana T."/>
            <person name="Kesanakurti P."/>
            <person name="Hambleton S."/>
        </authorList>
    </citation>
    <scope>NUCLEOTIDE SEQUENCE</scope>
    <source>
        <strain evidence="3">DAOMC 238032</strain>
    </source>
</reference>
<dbReference type="Gene3D" id="3.90.228.10">
    <property type="match status" value="1"/>
</dbReference>
<name>A0A177VF16_9BASI</name>
<protein>
    <recommendedName>
        <fullName evidence="1">PARP catalytic domain-containing protein</fullName>
    </recommendedName>
</protein>
<dbReference type="Pfam" id="PF00644">
    <property type="entry name" value="PARP"/>
    <property type="match status" value="1"/>
</dbReference>
<reference evidence="2" key="3">
    <citation type="submission" date="2020-10" db="EMBL/GenBank/DDBJ databases">
        <authorList>
            <person name="Sedaghatjoo S."/>
        </authorList>
    </citation>
    <scope>NUCLEOTIDE SEQUENCE</scope>
    <source>
        <strain evidence="2">AZH3</strain>
    </source>
</reference>
<evidence type="ECO:0000313" key="5">
    <source>
        <dbReference type="Proteomes" id="UP000836402"/>
    </source>
</evidence>
<evidence type="ECO:0000313" key="3">
    <source>
        <dbReference type="EMBL" id="KAE8265681.1"/>
    </source>
</evidence>
<dbReference type="SUPFAM" id="SSF56399">
    <property type="entry name" value="ADP-ribosylation"/>
    <property type="match status" value="1"/>
</dbReference>
<evidence type="ECO:0000313" key="4">
    <source>
        <dbReference type="Proteomes" id="UP000077671"/>
    </source>
</evidence>
<gene>
    <name evidence="3" type="ORF">A4X03_0g95</name>
    <name evidence="2" type="ORF">JKIAZH3_G3741</name>
</gene>
<reference evidence="3" key="1">
    <citation type="submission" date="2016-04" db="EMBL/GenBank/DDBJ databases">
        <authorList>
            <person name="Nguyen H.D."/>
            <person name="Kesanakurti P."/>
            <person name="Cullis J."/>
            <person name="Levesque C.A."/>
            <person name="Hambleton S."/>
        </authorList>
    </citation>
    <scope>NUCLEOTIDE SEQUENCE</scope>
    <source>
        <strain evidence="3">DAOMC 238032</strain>
    </source>
</reference>
<dbReference type="Proteomes" id="UP000836402">
    <property type="component" value="Unassembled WGS sequence"/>
</dbReference>
<sequence length="255" mass="28552">MAIVDEKKHTPKRLKCLLCEERVETMAALCTSCSTIAQLAAPTFVALDPTEQAFRRIKSEFLKNWLHPTNSPKIVAIHAIWMQKSSSDAYEDVRAKNHSQAELRLYHGTKVKCNFGPGATVPCHKMDCYLCQIVKNGFRHPLPNYADPINGKRWDRFGSAMYFSPVSSKAADYERKRNGKHDRIRNVIIARVATGREEVMSRKAPYKEATSNGYDCVYGPAGRAGLNYAEYAVYNDFAALPAFVVSFEGGYPSTG</sequence>
<organism evidence="3 4">
    <name type="scientific">Tilletia caries</name>
    <name type="common">wheat bunt fungus</name>
    <dbReference type="NCBI Taxonomy" id="13290"/>
    <lineage>
        <taxon>Eukaryota</taxon>
        <taxon>Fungi</taxon>
        <taxon>Dikarya</taxon>
        <taxon>Basidiomycota</taxon>
        <taxon>Ustilaginomycotina</taxon>
        <taxon>Exobasidiomycetes</taxon>
        <taxon>Tilletiales</taxon>
        <taxon>Tilletiaceae</taxon>
        <taxon>Tilletia</taxon>
    </lineage>
</organism>
<dbReference type="EMBL" id="CAJHJG010006901">
    <property type="protein sequence ID" value="CAD6960572.1"/>
    <property type="molecule type" value="Genomic_DNA"/>
</dbReference>
<dbReference type="InterPro" id="IPR012317">
    <property type="entry name" value="Poly(ADP-ribose)pol_cat_dom"/>
</dbReference>
<dbReference type="Proteomes" id="UP000077671">
    <property type="component" value="Unassembled WGS sequence"/>
</dbReference>
<dbReference type="AlphaFoldDB" id="A0A177VF16"/>